<keyword evidence="2" id="KW-1185">Reference proteome</keyword>
<comment type="caution">
    <text evidence="1">The sequence shown here is derived from an EMBL/GenBank/DDBJ whole genome shotgun (WGS) entry which is preliminary data.</text>
</comment>
<dbReference type="Proteomes" id="UP000187209">
    <property type="component" value="Unassembled WGS sequence"/>
</dbReference>
<reference evidence="1 2" key="1">
    <citation type="submission" date="2016-11" db="EMBL/GenBank/DDBJ databases">
        <title>The macronuclear genome of Stentor coeruleus: a giant cell with tiny introns.</title>
        <authorList>
            <person name="Slabodnick M."/>
            <person name="Ruby J.G."/>
            <person name="Reiff S.B."/>
            <person name="Swart E.C."/>
            <person name="Gosai S."/>
            <person name="Prabakaran S."/>
            <person name="Witkowska E."/>
            <person name="Larue G.E."/>
            <person name="Fisher S."/>
            <person name="Freeman R.M."/>
            <person name="Gunawardena J."/>
            <person name="Chu W."/>
            <person name="Stover N.A."/>
            <person name="Gregory B.D."/>
            <person name="Nowacki M."/>
            <person name="Derisi J."/>
            <person name="Roy S.W."/>
            <person name="Marshall W.F."/>
            <person name="Sood P."/>
        </authorList>
    </citation>
    <scope>NUCLEOTIDE SEQUENCE [LARGE SCALE GENOMIC DNA]</scope>
    <source>
        <strain evidence="1">WM001</strain>
    </source>
</reference>
<dbReference type="AlphaFoldDB" id="A0A1R2BQI5"/>
<evidence type="ECO:0000313" key="2">
    <source>
        <dbReference type="Proteomes" id="UP000187209"/>
    </source>
</evidence>
<evidence type="ECO:0000313" key="1">
    <source>
        <dbReference type="EMBL" id="OMJ79004.1"/>
    </source>
</evidence>
<accession>A0A1R2BQI5</accession>
<gene>
    <name evidence="1" type="ORF">SteCoe_21088</name>
</gene>
<sequence length="167" mass="19373">MQNENLPLSYTSLDIKYFPSNQNTEGIHILCGEDSIMINPQSDYKFFPRMHDKIFWSISFCTSNQKSKGCIDFYSRLEHFSPHQLVEITCFKFVVIESTENGDFRLECMIKLSEIDRGKILHSIRKKKKHVLGKISRENNSYDKTNSIFYPCLGFLLGGTCCLGVYM</sequence>
<proteinExistence type="predicted"/>
<name>A0A1R2BQI5_9CILI</name>
<dbReference type="EMBL" id="MPUH01000493">
    <property type="protein sequence ID" value="OMJ79004.1"/>
    <property type="molecule type" value="Genomic_DNA"/>
</dbReference>
<organism evidence="1 2">
    <name type="scientific">Stentor coeruleus</name>
    <dbReference type="NCBI Taxonomy" id="5963"/>
    <lineage>
        <taxon>Eukaryota</taxon>
        <taxon>Sar</taxon>
        <taxon>Alveolata</taxon>
        <taxon>Ciliophora</taxon>
        <taxon>Postciliodesmatophora</taxon>
        <taxon>Heterotrichea</taxon>
        <taxon>Heterotrichida</taxon>
        <taxon>Stentoridae</taxon>
        <taxon>Stentor</taxon>
    </lineage>
</organism>
<protein>
    <submittedName>
        <fullName evidence="1">Uncharacterized protein</fullName>
    </submittedName>
</protein>